<evidence type="ECO:0000256" key="2">
    <source>
        <dbReference type="SAM" id="SignalP"/>
    </source>
</evidence>
<protein>
    <recommendedName>
        <fullName evidence="3">DUF2147 domain-containing protein</fullName>
    </recommendedName>
</protein>
<evidence type="ECO:0000259" key="3">
    <source>
        <dbReference type="Pfam" id="PF09917"/>
    </source>
</evidence>
<keyword evidence="2" id="KW-0732">Signal</keyword>
<dbReference type="PANTHER" id="PTHR36919">
    <property type="entry name" value="BLR1215 PROTEIN"/>
    <property type="match status" value="1"/>
</dbReference>
<dbReference type="PANTHER" id="PTHR36919:SF3">
    <property type="entry name" value="BLL5882 PROTEIN"/>
    <property type="match status" value="1"/>
</dbReference>
<dbReference type="Gene3D" id="2.40.128.520">
    <property type="match status" value="1"/>
</dbReference>
<gene>
    <name evidence="4" type="ordered locus">RPE_1484</name>
</gene>
<dbReference type="EMBL" id="CP000463">
    <property type="protein sequence ID" value="ABJ05434.1"/>
    <property type="molecule type" value="Genomic_DNA"/>
</dbReference>
<dbReference type="Pfam" id="PF09917">
    <property type="entry name" value="DUF2147"/>
    <property type="match status" value="1"/>
</dbReference>
<name>Q07RK0_RHOP5</name>
<dbReference type="OrthoDB" id="9811671at2"/>
<dbReference type="HOGENOM" id="CLU_108869_0_1_5"/>
<evidence type="ECO:0000313" key="4">
    <source>
        <dbReference type="EMBL" id="ABJ05434.1"/>
    </source>
</evidence>
<feature type="chain" id="PRO_5004166001" description="DUF2147 domain-containing protein" evidence="2">
    <location>
        <begin position="30"/>
        <end position="226"/>
    </location>
</feature>
<feature type="region of interest" description="Disordered" evidence="1">
    <location>
        <begin position="179"/>
        <end position="226"/>
    </location>
</feature>
<accession>Q07RK0</accession>
<dbReference type="KEGG" id="rpe:RPE_1484"/>
<dbReference type="STRING" id="316055.RPE_1484"/>
<dbReference type="AlphaFoldDB" id="Q07RK0"/>
<feature type="domain" description="DUF2147" evidence="3">
    <location>
        <begin position="36"/>
        <end position="153"/>
    </location>
</feature>
<feature type="signal peptide" evidence="2">
    <location>
        <begin position="1"/>
        <end position="29"/>
    </location>
</feature>
<organism evidence="4">
    <name type="scientific">Rhodopseudomonas palustris (strain BisA53)</name>
    <dbReference type="NCBI Taxonomy" id="316055"/>
    <lineage>
        <taxon>Bacteria</taxon>
        <taxon>Pseudomonadati</taxon>
        <taxon>Pseudomonadota</taxon>
        <taxon>Alphaproteobacteria</taxon>
        <taxon>Hyphomicrobiales</taxon>
        <taxon>Nitrobacteraceae</taxon>
        <taxon>Rhodopseudomonas</taxon>
    </lineage>
</organism>
<reference evidence="4" key="1">
    <citation type="submission" date="2006-09" db="EMBL/GenBank/DDBJ databases">
        <title>Complete sequence of Rhodopseudomonas palustris BisA53.</title>
        <authorList>
            <consortium name="US DOE Joint Genome Institute"/>
            <person name="Copeland A."/>
            <person name="Lucas S."/>
            <person name="Lapidus A."/>
            <person name="Barry K."/>
            <person name="Detter J.C."/>
            <person name="Glavina del Rio T."/>
            <person name="Hammon N."/>
            <person name="Israni S."/>
            <person name="Dalin E."/>
            <person name="Tice H."/>
            <person name="Pitluck S."/>
            <person name="Chain P."/>
            <person name="Malfatti S."/>
            <person name="Shin M."/>
            <person name="Vergez L."/>
            <person name="Schmutz J."/>
            <person name="Larimer F."/>
            <person name="Land M."/>
            <person name="Hauser L."/>
            <person name="Pelletier D.A."/>
            <person name="Kyrpides N."/>
            <person name="Kim E."/>
            <person name="Harwood C.S."/>
            <person name="Oda Y."/>
            <person name="Richardson P."/>
        </authorList>
    </citation>
    <scope>NUCLEOTIDE SEQUENCE [LARGE SCALE GENOMIC DNA]</scope>
    <source>
        <strain evidence="4">BisA53</strain>
    </source>
</reference>
<sequence>MAGNQIQRRLAMAVAAAMLLAGSVLQGQAADVTAAGLWQRSDNGRPVVWVLMLDRGNGLFEGVVAKTFPQPGTDPNAVCDECEDDRKDQPVLGISLIRDMKRKGLEYLGGNILDPRNGDIWKAQLKVSPDGQVLTLRGYLMTPMLGKDEDWQKLPDTAYAQLDPAITAKFLPAQAAALTPGAAPGKPAAPTPTTAQSGKATPASATPVAKPKTAPAPGAAPAPAAK</sequence>
<proteinExistence type="predicted"/>
<evidence type="ECO:0000256" key="1">
    <source>
        <dbReference type="SAM" id="MobiDB-lite"/>
    </source>
</evidence>
<dbReference type="InterPro" id="IPR019223">
    <property type="entry name" value="DUF2147"/>
</dbReference>
<dbReference type="eggNOG" id="COG4731">
    <property type="taxonomic scope" value="Bacteria"/>
</dbReference>